<keyword evidence="7" id="KW-1185">Reference proteome</keyword>
<dbReference type="GO" id="GO:0006567">
    <property type="term" value="P:L-threonine catabolic process"/>
    <property type="evidence" value="ECO:0007669"/>
    <property type="project" value="TreeGrafter"/>
</dbReference>
<protein>
    <submittedName>
        <fullName evidence="6">Threonine dehydratase</fullName>
    </submittedName>
</protein>
<dbReference type="SUPFAM" id="SSF53686">
    <property type="entry name" value="Tryptophan synthase beta subunit-like PLP-dependent enzymes"/>
    <property type="match status" value="1"/>
</dbReference>
<gene>
    <name evidence="6" type="ORF">SAMN04488066_103184</name>
</gene>
<keyword evidence="2" id="KW-0663">Pyridoxal phosphate</keyword>
<keyword evidence="3" id="KW-0456">Lyase</keyword>
<evidence type="ECO:0000313" key="7">
    <source>
        <dbReference type="Proteomes" id="UP000323537"/>
    </source>
</evidence>
<comment type="cofactor">
    <cofactor evidence="1">
        <name>pyridoxal 5'-phosphate</name>
        <dbReference type="ChEBI" id="CHEBI:597326"/>
    </cofactor>
</comment>
<sequence>MTRYEPVESPDSTTTFPYHDLTPPEPVDVYEAREVVRRYLPRTPLVKSEMLSAETGANVYLKREDTLPTGAFKVRGGVTLGHRLSEEFREAGLIAASTGNHGQSVAYAGREFDVPVTVAVPADPNPEKVAAMERFGAEVVAIGADYDEAREWAEGRAASEGLRYVHSANEPDLVAGVATAGLEVLETLPAVDRVVCPVGGGSGAAGYCLTVGAIGGADIVGVQSVAADATYRAYHEGHLDPVDSAMTEAEGISSRAPFALTVEVLRDRLDDMITVPEESIWEGVADLLTDERIVAEGASAAAIAAVRSMDDVAGENVVVPITGRNLSTEKLRNALSPA</sequence>
<dbReference type="InterPro" id="IPR050147">
    <property type="entry name" value="Ser/Thr_Dehydratase"/>
</dbReference>
<dbReference type="OrthoDB" id="371827at2157"/>
<evidence type="ECO:0000256" key="2">
    <source>
        <dbReference type="ARBA" id="ARBA00022898"/>
    </source>
</evidence>
<organism evidence="6 7">
    <name type="scientific">Halorubrum aquaticum</name>
    <dbReference type="NCBI Taxonomy" id="387340"/>
    <lineage>
        <taxon>Archaea</taxon>
        <taxon>Methanobacteriati</taxon>
        <taxon>Methanobacteriota</taxon>
        <taxon>Stenosarchaea group</taxon>
        <taxon>Halobacteria</taxon>
        <taxon>Halobacteriales</taxon>
        <taxon>Haloferacaceae</taxon>
        <taxon>Halorubrum</taxon>
    </lineage>
</organism>
<evidence type="ECO:0000256" key="4">
    <source>
        <dbReference type="SAM" id="MobiDB-lite"/>
    </source>
</evidence>
<proteinExistence type="predicted"/>
<accession>A0A1I2ZW46</accession>
<dbReference type="GO" id="GO:0004794">
    <property type="term" value="F:threonine deaminase activity"/>
    <property type="evidence" value="ECO:0007669"/>
    <property type="project" value="TreeGrafter"/>
</dbReference>
<dbReference type="GO" id="GO:0009097">
    <property type="term" value="P:isoleucine biosynthetic process"/>
    <property type="evidence" value="ECO:0007669"/>
    <property type="project" value="TreeGrafter"/>
</dbReference>
<dbReference type="InterPro" id="IPR036052">
    <property type="entry name" value="TrpB-like_PALP_sf"/>
</dbReference>
<dbReference type="Gene3D" id="3.40.50.1100">
    <property type="match status" value="2"/>
</dbReference>
<dbReference type="PANTHER" id="PTHR48078:SF7">
    <property type="entry name" value="BLL6502 PROTEIN"/>
    <property type="match status" value="1"/>
</dbReference>
<evidence type="ECO:0000256" key="3">
    <source>
        <dbReference type="ARBA" id="ARBA00023239"/>
    </source>
</evidence>
<feature type="domain" description="Tryptophan synthase beta chain-like PALP" evidence="5">
    <location>
        <begin position="41"/>
        <end position="323"/>
    </location>
</feature>
<feature type="region of interest" description="Disordered" evidence="4">
    <location>
        <begin position="1"/>
        <end position="24"/>
    </location>
</feature>
<dbReference type="AlphaFoldDB" id="A0A1I2ZW46"/>
<dbReference type="GO" id="GO:0006565">
    <property type="term" value="P:L-serine catabolic process"/>
    <property type="evidence" value="ECO:0007669"/>
    <property type="project" value="TreeGrafter"/>
</dbReference>
<name>A0A1I2ZW46_9EURY</name>
<dbReference type="InterPro" id="IPR001926">
    <property type="entry name" value="TrpB-like_PALP"/>
</dbReference>
<evidence type="ECO:0000313" key="6">
    <source>
        <dbReference type="EMBL" id="SFH41910.1"/>
    </source>
</evidence>
<evidence type="ECO:0000259" key="5">
    <source>
        <dbReference type="Pfam" id="PF00291"/>
    </source>
</evidence>
<dbReference type="Proteomes" id="UP000323537">
    <property type="component" value="Unassembled WGS sequence"/>
</dbReference>
<evidence type="ECO:0000256" key="1">
    <source>
        <dbReference type="ARBA" id="ARBA00001933"/>
    </source>
</evidence>
<dbReference type="PANTHER" id="PTHR48078">
    <property type="entry name" value="THREONINE DEHYDRATASE, MITOCHONDRIAL-RELATED"/>
    <property type="match status" value="1"/>
</dbReference>
<dbReference type="Pfam" id="PF00291">
    <property type="entry name" value="PALP"/>
    <property type="match status" value="1"/>
</dbReference>
<reference evidence="6 7" key="1">
    <citation type="submission" date="2016-10" db="EMBL/GenBank/DDBJ databases">
        <authorList>
            <person name="Varghese N."/>
            <person name="Submissions S."/>
        </authorList>
    </citation>
    <scope>NUCLEOTIDE SEQUENCE [LARGE SCALE GENOMIC DNA]</scope>
    <source>
        <strain evidence="6 7">CGMCC 1.6377</strain>
    </source>
</reference>
<dbReference type="CDD" id="cd01562">
    <property type="entry name" value="Thr-dehyd"/>
    <property type="match status" value="1"/>
</dbReference>
<dbReference type="EMBL" id="FOPZ01000003">
    <property type="protein sequence ID" value="SFH41910.1"/>
    <property type="molecule type" value="Genomic_DNA"/>
</dbReference>
<dbReference type="GO" id="GO:0003941">
    <property type="term" value="F:L-serine ammonia-lyase activity"/>
    <property type="evidence" value="ECO:0007669"/>
    <property type="project" value="TreeGrafter"/>
</dbReference>
<dbReference type="RefSeq" id="WP_149783605.1">
    <property type="nucleotide sequence ID" value="NZ_BAAADP010000001.1"/>
</dbReference>